<sequence length="171" mass="19329">MSHGKDDKFYAYDGKPIKVSAVCNMFSNSKCEVFRNKPKLFFVQACRGKRGGGFLDVADGATGNEEGSSAQVPPTESKDLDMVDMLIGYSSFDGYKSYRVEEGSYFIQSLVSVFRKYADKEDIMRMMTRVNDEVYRRANESSYGRTQVPTPIPTLRKLLYFWPGINFGEGP</sequence>
<proteinExistence type="inferred from homology"/>
<evidence type="ECO:0008006" key="7">
    <source>
        <dbReference type="Google" id="ProtNLM"/>
    </source>
</evidence>
<dbReference type="InterPro" id="IPR015917">
    <property type="entry name" value="Pept_C14A"/>
</dbReference>
<name>A0A913X339_EXADI</name>
<dbReference type="GeneID" id="110236893"/>
<dbReference type="Gene3D" id="3.40.50.1460">
    <property type="match status" value="1"/>
</dbReference>
<dbReference type="PANTHER" id="PTHR10454">
    <property type="entry name" value="CASPASE"/>
    <property type="match status" value="1"/>
</dbReference>
<dbReference type="GO" id="GO:0006508">
    <property type="term" value="P:proteolysis"/>
    <property type="evidence" value="ECO:0007669"/>
    <property type="project" value="InterPro"/>
</dbReference>
<dbReference type="RefSeq" id="XP_020898113.1">
    <property type="nucleotide sequence ID" value="XM_021042454.2"/>
</dbReference>
<dbReference type="PROSITE" id="PS50207">
    <property type="entry name" value="CASPASE_P10"/>
    <property type="match status" value="1"/>
</dbReference>
<evidence type="ECO:0000259" key="4">
    <source>
        <dbReference type="PROSITE" id="PS50208"/>
    </source>
</evidence>
<dbReference type="PROSITE" id="PS01122">
    <property type="entry name" value="CASPASE_CYS"/>
    <property type="match status" value="1"/>
</dbReference>
<dbReference type="EnsemblMetazoa" id="XM_021042454.2">
    <property type="protein sequence ID" value="XP_020898113.1"/>
    <property type="gene ID" value="LOC110236893"/>
</dbReference>
<feature type="domain" description="Caspase family p20" evidence="4">
    <location>
        <begin position="1"/>
        <end position="50"/>
    </location>
</feature>
<feature type="domain" description="Caspase family p10" evidence="3">
    <location>
        <begin position="84"/>
        <end position="163"/>
    </location>
</feature>
<dbReference type="InterPro" id="IPR011600">
    <property type="entry name" value="Pept_C14_caspase"/>
</dbReference>
<dbReference type="KEGG" id="epa:110236893"/>
<dbReference type="Proteomes" id="UP000887567">
    <property type="component" value="Unplaced"/>
</dbReference>
<dbReference type="PROSITE" id="PS50208">
    <property type="entry name" value="CASPASE_P20"/>
    <property type="match status" value="1"/>
</dbReference>
<dbReference type="InterPro" id="IPR002398">
    <property type="entry name" value="Pept_C14"/>
</dbReference>
<dbReference type="SUPFAM" id="SSF52129">
    <property type="entry name" value="Caspase-like"/>
    <property type="match status" value="1"/>
</dbReference>
<organism evidence="5 6">
    <name type="scientific">Exaiptasia diaphana</name>
    <name type="common">Tropical sea anemone</name>
    <name type="synonym">Aiptasia pulchella</name>
    <dbReference type="NCBI Taxonomy" id="2652724"/>
    <lineage>
        <taxon>Eukaryota</taxon>
        <taxon>Metazoa</taxon>
        <taxon>Cnidaria</taxon>
        <taxon>Anthozoa</taxon>
        <taxon>Hexacorallia</taxon>
        <taxon>Actiniaria</taxon>
        <taxon>Aiptasiidae</taxon>
        <taxon>Exaiptasia</taxon>
    </lineage>
</organism>
<dbReference type="Pfam" id="PF00656">
    <property type="entry name" value="Peptidase_C14"/>
    <property type="match status" value="1"/>
</dbReference>
<dbReference type="GO" id="GO:0006915">
    <property type="term" value="P:apoptotic process"/>
    <property type="evidence" value="ECO:0007669"/>
    <property type="project" value="TreeGrafter"/>
</dbReference>
<dbReference type="AlphaFoldDB" id="A0A913X339"/>
<dbReference type="GO" id="GO:0004197">
    <property type="term" value="F:cysteine-type endopeptidase activity"/>
    <property type="evidence" value="ECO:0007669"/>
    <property type="project" value="InterPro"/>
</dbReference>
<keyword evidence="6" id="KW-1185">Reference proteome</keyword>
<dbReference type="InterPro" id="IPR001309">
    <property type="entry name" value="Pept_C14_p20"/>
</dbReference>
<comment type="similarity">
    <text evidence="1 2">Belongs to the peptidase C14A family.</text>
</comment>
<protein>
    <recommendedName>
        <fullName evidence="7">Caspase-3</fullName>
    </recommendedName>
</protein>
<accession>A0A913X339</accession>
<dbReference type="OMA" id="YKSYRVE"/>
<dbReference type="GO" id="GO:0043525">
    <property type="term" value="P:positive regulation of neuron apoptotic process"/>
    <property type="evidence" value="ECO:0007669"/>
    <property type="project" value="TreeGrafter"/>
</dbReference>
<evidence type="ECO:0000256" key="2">
    <source>
        <dbReference type="RuleBase" id="RU003971"/>
    </source>
</evidence>
<dbReference type="InterPro" id="IPR029030">
    <property type="entry name" value="Caspase-like_dom_sf"/>
</dbReference>
<dbReference type="InterPro" id="IPR002138">
    <property type="entry name" value="Pept_C14_p10"/>
</dbReference>
<dbReference type="PRINTS" id="PR00376">
    <property type="entry name" value="IL1BCENZYME"/>
</dbReference>
<evidence type="ECO:0000313" key="6">
    <source>
        <dbReference type="Proteomes" id="UP000887567"/>
    </source>
</evidence>
<dbReference type="OrthoDB" id="6044770at2759"/>
<evidence type="ECO:0000313" key="5">
    <source>
        <dbReference type="EnsemblMetazoa" id="XP_020898113.1"/>
    </source>
</evidence>
<dbReference type="SMART" id="SM00115">
    <property type="entry name" value="CASc"/>
    <property type="match status" value="1"/>
</dbReference>
<dbReference type="PANTHER" id="PTHR10454:SF244">
    <property type="entry name" value="CASPASE-6-LIKE"/>
    <property type="match status" value="1"/>
</dbReference>
<evidence type="ECO:0000256" key="1">
    <source>
        <dbReference type="ARBA" id="ARBA00010134"/>
    </source>
</evidence>
<evidence type="ECO:0000259" key="3">
    <source>
        <dbReference type="PROSITE" id="PS50207"/>
    </source>
</evidence>
<dbReference type="InterPro" id="IPR033139">
    <property type="entry name" value="Caspase_cys_AS"/>
</dbReference>
<dbReference type="GO" id="GO:0005829">
    <property type="term" value="C:cytosol"/>
    <property type="evidence" value="ECO:0007669"/>
    <property type="project" value="TreeGrafter"/>
</dbReference>
<reference evidence="5" key="1">
    <citation type="submission" date="2022-11" db="UniProtKB">
        <authorList>
            <consortium name="EnsemblMetazoa"/>
        </authorList>
    </citation>
    <scope>IDENTIFICATION</scope>
</reference>